<dbReference type="HAMAP" id="MF_04001">
    <property type="entry name" value="PPV_E2"/>
    <property type="match status" value="1"/>
</dbReference>
<feature type="region of interest" description="DNA-binding domain" evidence="12">
    <location>
        <begin position="397"/>
        <end position="481"/>
    </location>
</feature>
<dbReference type="Proteomes" id="UP000116758">
    <property type="component" value="Segment"/>
</dbReference>
<comment type="similarity">
    <text evidence="12">Belongs to the papillomaviridae E2 protein family.</text>
</comment>
<dbReference type="InterPro" id="IPR001866">
    <property type="entry name" value="PPV_E2_N"/>
</dbReference>
<dbReference type="InterPro" id="IPR042503">
    <property type="entry name" value="Regulatory_protein_E2_N_1"/>
</dbReference>
<comment type="subcellular location">
    <subcellularLocation>
        <location evidence="1 12">Host nucleus</location>
    </subcellularLocation>
</comment>
<dbReference type="GO" id="GO:0006275">
    <property type="term" value="P:regulation of DNA replication"/>
    <property type="evidence" value="ECO:0007669"/>
    <property type="project" value="UniProtKB-UniRule"/>
</dbReference>
<evidence type="ECO:0000256" key="3">
    <source>
        <dbReference type="ARBA" id="ARBA00022491"/>
    </source>
</evidence>
<evidence type="ECO:0000256" key="7">
    <source>
        <dbReference type="ARBA" id="ARBA00022705"/>
    </source>
</evidence>
<evidence type="ECO:0000313" key="17">
    <source>
        <dbReference type="Proteomes" id="UP000116758"/>
    </source>
</evidence>
<accession>D2E909</accession>
<evidence type="ECO:0000256" key="9">
    <source>
        <dbReference type="ARBA" id="ARBA00023125"/>
    </source>
</evidence>
<feature type="region of interest" description="Disordered" evidence="13">
    <location>
        <begin position="195"/>
        <end position="376"/>
    </location>
</feature>
<feature type="compositionally biased region" description="Low complexity" evidence="13">
    <location>
        <begin position="214"/>
        <end position="236"/>
    </location>
</feature>
<keyword evidence="3 12" id="KW-0678">Repressor</keyword>
<feature type="compositionally biased region" description="Polar residues" evidence="13">
    <location>
        <begin position="260"/>
        <end position="269"/>
    </location>
</feature>
<keyword evidence="8 12" id="KW-0805">Transcription regulation</keyword>
<dbReference type="InterPro" id="IPR033668">
    <property type="entry name" value="Reg_prot_E2"/>
</dbReference>
<dbReference type="SUPFAM" id="SSF54957">
    <property type="entry name" value="Viral DNA-binding domain"/>
    <property type="match status" value="1"/>
</dbReference>
<dbReference type="Gene3D" id="3.30.70.330">
    <property type="match status" value="1"/>
</dbReference>
<dbReference type="Gene3D" id="2.170.200.10">
    <property type="entry name" value="Papillomavirus E2 early protein domain"/>
    <property type="match status" value="1"/>
</dbReference>
<keyword evidence="9 12" id="KW-0238">DNA-binding</keyword>
<feature type="compositionally biased region" description="Basic residues" evidence="13">
    <location>
        <begin position="334"/>
        <end position="360"/>
    </location>
</feature>
<evidence type="ECO:0000256" key="2">
    <source>
        <dbReference type="ARBA" id="ARBA00007794"/>
    </source>
</evidence>
<comment type="PTM">
    <text evidence="12">Phosphorylated.</text>
</comment>
<keyword evidence="11 12" id="KW-0804">Transcription</keyword>
<sequence>MEALNDRFNALQETLLDIYESGKDDIDTQILHWNCLRKEQILLHYARKHGIRRVGYQHVPPLAVTETKAKEAIGMVLVLESLKKSPYGSESWTLVNTSLETYRTPPSNCFKKGPSNIEVRYDNDPENIMHYTVWDCIYFQNADEQWEKVKGHVDYMGAYYMDGEQKQYYIHFADDAARYSKTGIWEVRSNEETLFAPVTSSTPPGGEQGVGVPTSSTDASASPATTTSAATTTYGTTREDRGQQQQQQKAKRGRYGRKASSPTGSTTSPRKAAQGTRSRSRNRRRKTQGSKHRSGRKRSSRDSSRSSNSRSSRKRARSPRGGSGRRSSSSTASKRARSRSQTPRRGKSGSRSRSRSKSKSRHSEGGGVSPSEVGRDLQTVSGRHLGRLEQLLADARDPPIILFKGAANTLKCYRYRERQRLKGFYKWFSTTWSWVGSEDCTRIGRARMIVSFTSYSQRQEFTNRMKIPKGVDWCFGNFDKL</sequence>
<keyword evidence="12" id="KW-0832">Ubl conjugation</keyword>
<dbReference type="Pfam" id="PF00511">
    <property type="entry name" value="PPV_E2_C"/>
    <property type="match status" value="1"/>
</dbReference>
<evidence type="ECO:0000256" key="10">
    <source>
        <dbReference type="ARBA" id="ARBA00023159"/>
    </source>
</evidence>
<name>D2E909_9PAPI</name>
<evidence type="ECO:0000256" key="12">
    <source>
        <dbReference type="HAMAP-Rule" id="MF_04001"/>
    </source>
</evidence>
<feature type="cross-link" description="Glycyl lysine isopeptide (Lys-Gly) (interchain with G-Cter in SUMO)" evidence="12">
    <location>
        <position position="404"/>
    </location>
</feature>
<keyword evidence="12" id="KW-1017">Isopeptide bond</keyword>
<dbReference type="InterPro" id="IPR036050">
    <property type="entry name" value="Regulatory_protein_E2_N"/>
</dbReference>
<dbReference type="SUPFAM" id="SSF51332">
    <property type="entry name" value="E2 regulatory, transactivation domain"/>
    <property type="match status" value="1"/>
</dbReference>
<keyword evidence="5 12" id="KW-0597">Phosphoprotein</keyword>
<evidence type="ECO:0000256" key="5">
    <source>
        <dbReference type="ARBA" id="ARBA00022553"/>
    </source>
</evidence>
<evidence type="ECO:0000256" key="6">
    <source>
        <dbReference type="ARBA" id="ARBA00022562"/>
    </source>
</evidence>
<evidence type="ECO:0000256" key="11">
    <source>
        <dbReference type="ARBA" id="ARBA00023163"/>
    </source>
</evidence>
<evidence type="ECO:0000259" key="15">
    <source>
        <dbReference type="Pfam" id="PF00511"/>
    </source>
</evidence>
<dbReference type="GO" id="GO:0006260">
    <property type="term" value="P:DNA replication"/>
    <property type="evidence" value="ECO:0007669"/>
    <property type="project" value="UniProtKB-KW"/>
</dbReference>
<comment type="subunit">
    <text evidence="12">Binds DNA as homodimer. Interacts with protein E1; this interaction greatly increases E1 DNA-binding activity. Interacts with protein L1; this interaction enhances E2-dependent replication and transcription activation. Interacts with protein L2; this interaction inhibits E2 transcriptional activity but not DNA replication function E2. Interacts with protein E7; this interaction inhibits E7 oncogenic activity. Interacts with host TAF1; this interaction modulates E2-dependent transcriptional regulation. Interacts with host BRD4; this interaction mediates E2 transcriptional activation function. Additionally, the interaction with host BRD4 on mitotic chromosomes mediates tethering of the viral genome. Interacts with host TOPBP1; this interaction is required for optimal viral DNA replication.</text>
</comment>
<evidence type="ECO:0000313" key="16">
    <source>
        <dbReference type="EMBL" id="ACZ58406.1"/>
    </source>
</evidence>
<feature type="domain" description="Papillomavirus E2 C-terminal" evidence="15">
    <location>
        <begin position="399"/>
        <end position="474"/>
    </location>
</feature>
<dbReference type="Pfam" id="PF00508">
    <property type="entry name" value="PPV_E2_N"/>
    <property type="match status" value="1"/>
</dbReference>
<comment type="caution">
    <text evidence="12">Lacks conserved residue(s) required for the propagation of feature annotation.</text>
</comment>
<keyword evidence="6 12" id="KW-1048">Host nucleus</keyword>
<dbReference type="GO" id="GO:0000166">
    <property type="term" value="F:nucleotide binding"/>
    <property type="evidence" value="ECO:0007669"/>
    <property type="project" value="UniProtKB-UniRule"/>
</dbReference>
<evidence type="ECO:0000259" key="14">
    <source>
        <dbReference type="Pfam" id="PF00508"/>
    </source>
</evidence>
<dbReference type="InterPro" id="IPR035975">
    <property type="entry name" value="E2/EBNA1_C_sf"/>
</dbReference>
<gene>
    <name evidence="12 16" type="primary">E2</name>
    <name evidence="16" type="ORF">HpV115gp4</name>
</gene>
<dbReference type="GO" id="GO:0003700">
    <property type="term" value="F:DNA-binding transcription factor activity"/>
    <property type="evidence" value="ECO:0007669"/>
    <property type="project" value="UniProtKB-UniRule"/>
</dbReference>
<comment type="PTM">
    <text evidence="12">Sumoylation plays a regulatory role in E2 transcriptional activity.</text>
</comment>
<comment type="function">
    <text evidence="12">Plays a role in the initiation of viral DNA replication. A dimer of E2 interacts with a dimer of E1 in order to improve specificity of E1 DNA binding activity. Once the complex recognizes and binds DNA at specific sites, the E2 dimer is removed from DNA. E2 also regulates viral transcription through binding to the E2RE response element (5'-ACCNNNNNNGGT-3') present in multiple copies in the regulatory regions of the viral genome. Activates or represses transcription depending on E2RE's position with regards to proximal promoter elements including the TATA-box. Repression occurs by sterically hindering the assembly of the transcription initiation complex.</text>
</comment>
<dbReference type="InterPro" id="IPR042504">
    <property type="entry name" value="Regulatory_protein_E2_N_2"/>
</dbReference>
<keyword evidence="10 12" id="KW-0010">Activator</keyword>
<evidence type="ECO:0000256" key="1">
    <source>
        <dbReference type="ARBA" id="ARBA00004147"/>
    </source>
</evidence>
<comment type="similarity">
    <text evidence="2">Belongs to the papillomaviridae E8^E2C protein family.</text>
</comment>
<dbReference type="GO" id="GO:0042025">
    <property type="term" value="C:host cell nucleus"/>
    <property type="evidence" value="ECO:0007669"/>
    <property type="project" value="UniProtKB-SubCell"/>
</dbReference>
<dbReference type="InterPro" id="IPR000427">
    <property type="entry name" value="Papillomavirus_E2_C"/>
</dbReference>
<dbReference type="GO" id="GO:0039693">
    <property type="term" value="P:viral DNA genome replication"/>
    <property type="evidence" value="ECO:0007669"/>
    <property type="project" value="UniProtKB-UniRule"/>
</dbReference>
<keyword evidence="4 12" id="KW-0244">Early protein</keyword>
<evidence type="ECO:0000256" key="8">
    <source>
        <dbReference type="ARBA" id="ARBA00023015"/>
    </source>
</evidence>
<protein>
    <recommendedName>
        <fullName evidence="12">Regulatory protein E2</fullName>
    </recommendedName>
</protein>
<evidence type="ECO:0000256" key="4">
    <source>
        <dbReference type="ARBA" id="ARBA00022518"/>
    </source>
</evidence>
<dbReference type="GO" id="GO:0003677">
    <property type="term" value="F:DNA binding"/>
    <property type="evidence" value="ECO:0007669"/>
    <property type="project" value="UniProtKB-UniRule"/>
</dbReference>
<dbReference type="GO" id="GO:0006351">
    <property type="term" value="P:DNA-templated transcription"/>
    <property type="evidence" value="ECO:0007669"/>
    <property type="project" value="UniProtKB-UniRule"/>
</dbReference>
<keyword evidence="7 12" id="KW-0235">DNA replication</keyword>
<evidence type="ECO:0000256" key="13">
    <source>
        <dbReference type="SAM" id="MobiDB-lite"/>
    </source>
</evidence>
<feature type="compositionally biased region" description="Basic residues" evidence="13">
    <location>
        <begin position="278"/>
        <end position="299"/>
    </location>
</feature>
<dbReference type="Gene3D" id="1.10.287.30">
    <property type="entry name" value="E2 (early) protein, N terminal domain, subdomain 1"/>
    <property type="match status" value="1"/>
</dbReference>
<proteinExistence type="inferred from homology"/>
<reference evidence="16 17" key="1">
    <citation type="journal article" date="2009" name="Virology">
        <title>New generic primer system targeting mucosal/genital and cutaneous human papillomaviruses leads to the characterization of HPV 115, a novel Beta-papillomavirus species 3.</title>
        <authorList>
            <person name="Chouhy D."/>
            <person name="Gorosito M."/>
            <person name="Sanchez A."/>
            <person name="Serra E.C."/>
            <person name="Bergero A."/>
            <person name="Fernandez Bussy R."/>
            <person name="Giri A.A."/>
        </authorList>
    </citation>
    <scope>NUCLEOTIDE SEQUENCE [LARGE SCALE GENOMIC DNA]</scope>
    <source>
        <strain evidence="16">GC02</strain>
    </source>
</reference>
<feature type="domain" description="Papillomavirus E2 N-terminal" evidence="14">
    <location>
        <begin position="1"/>
        <end position="198"/>
    </location>
</feature>
<dbReference type="EMBL" id="FJ947080">
    <property type="protein sequence ID" value="ACZ58406.1"/>
    <property type="molecule type" value="Genomic_DNA"/>
</dbReference>
<dbReference type="InterPro" id="IPR012677">
    <property type="entry name" value="Nucleotide-bd_a/b_plait_sf"/>
</dbReference>
<organism evidence="16 17">
    <name type="scientific">human papillomavirus 115</name>
    <dbReference type="NCBI Taxonomy" id="696746"/>
    <lineage>
        <taxon>Viruses</taxon>
        <taxon>Monodnaviria</taxon>
        <taxon>Shotokuvirae</taxon>
        <taxon>Cossaviricota</taxon>
        <taxon>Papovaviricetes</taxon>
        <taxon>Zurhausenvirales</taxon>
        <taxon>Papillomaviridae</taxon>
        <taxon>Firstpapillomavirinae</taxon>
        <taxon>Betapapillomavirus</taxon>
        <taxon>Betapapillomavirus 3</taxon>
    </lineage>
</organism>